<keyword evidence="10 15" id="KW-0408">Iron</keyword>
<evidence type="ECO:0000256" key="17">
    <source>
        <dbReference type="RuleBase" id="RU362060"/>
    </source>
</evidence>
<dbReference type="GO" id="GO:0020037">
    <property type="term" value="F:heme binding"/>
    <property type="evidence" value="ECO:0007669"/>
    <property type="project" value="UniProtKB-UniRule"/>
</dbReference>
<gene>
    <name evidence="19" type="ORF">FEM48_Zijuj11G0150900</name>
</gene>
<evidence type="ECO:0000256" key="6">
    <source>
        <dbReference type="ARBA" id="ARBA00022723"/>
    </source>
</evidence>
<dbReference type="GO" id="GO:0042744">
    <property type="term" value="P:hydrogen peroxide catabolic process"/>
    <property type="evidence" value="ECO:0007669"/>
    <property type="project" value="UniProtKB-KW"/>
</dbReference>
<feature type="active site" description="Proton acceptor" evidence="13">
    <location>
        <position position="47"/>
    </location>
</feature>
<evidence type="ECO:0000256" key="13">
    <source>
        <dbReference type="PIRSR" id="PIRSR600823-1"/>
    </source>
</evidence>
<dbReference type="InterPro" id="IPR010255">
    <property type="entry name" value="Haem_peroxidase_sf"/>
</dbReference>
<evidence type="ECO:0000256" key="1">
    <source>
        <dbReference type="ARBA" id="ARBA00000189"/>
    </source>
</evidence>
<evidence type="ECO:0000259" key="18">
    <source>
        <dbReference type="PROSITE" id="PS50873"/>
    </source>
</evidence>
<evidence type="ECO:0000256" key="2">
    <source>
        <dbReference type="ARBA" id="ARBA00012313"/>
    </source>
</evidence>
<feature type="binding site" evidence="15">
    <location>
        <position position="229"/>
    </location>
    <ligand>
        <name>Ca(2+)</name>
        <dbReference type="ChEBI" id="CHEBI:29108"/>
        <label>2</label>
    </ligand>
</feature>
<name>A0A978UJM9_ZIZJJ</name>
<feature type="domain" description="Plant heme peroxidase family profile" evidence="18">
    <location>
        <begin position="6"/>
        <end position="361"/>
    </location>
</feature>
<keyword evidence="8 15" id="KW-0106">Calcium</keyword>
<keyword evidence="12 17" id="KW-0376">Hydrogen peroxide</keyword>
<sequence length="361" mass="39898">MVHGQGLHVGFYKATCPKAEVIVRSTVGSHFNSNPSIAPALLNLHFHDCFVRGCDASILIDGPTAEKMAEPNLELRGYNVIEDAKSQLEDECPGVVSCADILALAARDSVVLMLSIPHKLMDTAMYAHHIYVTHNITKYWDDILDKIFVQKCTHTHTHIYIYIFFFNMYILQTGGPSWSVPTGRRDGRVSIASNVNFPSFRDSTETLTKKFAEKGLNVLDFVTLVGAHTIGTSACQFFSYRLYNFSAANSVDPSMVPVYATQLQKLCPQNGDATARVALDTVSPHHFDVSLNRNLRNGRGILEVDQKLWSDVPTRNAVQHFLVGAGSNFHGKFGSSMVKMGNIDVKTGTEGEIRRICSAIN</sequence>
<feature type="disulfide bond" evidence="16">
    <location>
        <begin position="49"/>
        <end position="54"/>
    </location>
</feature>
<feature type="binding site" evidence="15">
    <location>
        <position position="288"/>
    </location>
    <ligand>
        <name>Ca(2+)</name>
        <dbReference type="ChEBI" id="CHEBI:29108"/>
        <label>2</label>
    </ligand>
</feature>
<protein>
    <recommendedName>
        <fullName evidence="2 17">Peroxidase</fullName>
        <ecNumber evidence="2 17">1.11.1.7</ecNumber>
    </recommendedName>
</protein>
<feature type="binding site" evidence="15">
    <location>
        <position position="66"/>
    </location>
    <ligand>
        <name>Ca(2+)</name>
        <dbReference type="ChEBI" id="CHEBI:29108"/>
        <label>1</label>
    </ligand>
</feature>
<dbReference type="InterPro" id="IPR002016">
    <property type="entry name" value="Haem_peroxidase"/>
</dbReference>
<evidence type="ECO:0000256" key="8">
    <source>
        <dbReference type="ARBA" id="ARBA00022837"/>
    </source>
</evidence>
<keyword evidence="6 15" id="KW-0479">Metal-binding</keyword>
<evidence type="ECO:0000256" key="16">
    <source>
        <dbReference type="PIRSR" id="PIRSR600823-5"/>
    </source>
</evidence>
<comment type="similarity">
    <text evidence="17">Belongs to the peroxidase family. Classical plant (class III) peroxidase subfamily.</text>
</comment>
<feature type="binding site" evidence="15">
    <location>
        <position position="280"/>
    </location>
    <ligand>
        <name>Ca(2+)</name>
        <dbReference type="ChEBI" id="CHEBI:29108"/>
        <label>2</label>
    </ligand>
</feature>
<dbReference type="GO" id="GO:0006979">
    <property type="term" value="P:response to oxidative stress"/>
    <property type="evidence" value="ECO:0007669"/>
    <property type="project" value="UniProtKB-UniRule"/>
</dbReference>
<dbReference type="AlphaFoldDB" id="A0A978UJM9"/>
<dbReference type="Pfam" id="PF00141">
    <property type="entry name" value="peroxidase"/>
    <property type="match status" value="2"/>
</dbReference>
<dbReference type="EC" id="1.11.1.7" evidence="2 17"/>
<evidence type="ECO:0000256" key="15">
    <source>
        <dbReference type="PIRSR" id="PIRSR600823-3"/>
    </source>
</evidence>
<comment type="cofactor">
    <cofactor evidence="15 17">
        <name>Ca(2+)</name>
        <dbReference type="ChEBI" id="CHEBI:29108"/>
    </cofactor>
    <text evidence="15 17">Binds 2 calcium ions per subunit.</text>
</comment>
<reference evidence="19" key="1">
    <citation type="journal article" date="2021" name="Front. Plant Sci.">
        <title>Chromosome-Scale Genome Assembly for Chinese Sour Jujube and Insights Into Its Genome Evolution and Domestication Signature.</title>
        <authorList>
            <person name="Shen L.-Y."/>
            <person name="Luo H."/>
            <person name="Wang X.-L."/>
            <person name="Wang X.-M."/>
            <person name="Qiu X.-J."/>
            <person name="Liu H."/>
            <person name="Zhou S.-S."/>
            <person name="Jia K.-H."/>
            <person name="Nie S."/>
            <person name="Bao Y.-T."/>
            <person name="Zhang R.-G."/>
            <person name="Yun Q.-Z."/>
            <person name="Chai Y.-H."/>
            <person name="Lu J.-Y."/>
            <person name="Li Y."/>
            <person name="Zhao S.-W."/>
            <person name="Mao J.-F."/>
            <person name="Jia S.-G."/>
            <person name="Mao Y.-M."/>
        </authorList>
    </citation>
    <scope>NUCLEOTIDE SEQUENCE</scope>
    <source>
        <strain evidence="19">AT0</strain>
        <tissue evidence="19">Leaf</tissue>
    </source>
</reference>
<evidence type="ECO:0000256" key="12">
    <source>
        <dbReference type="ARBA" id="ARBA00023324"/>
    </source>
</evidence>
<feature type="binding site" evidence="15">
    <location>
        <position position="53"/>
    </location>
    <ligand>
        <name>Ca(2+)</name>
        <dbReference type="ChEBI" id="CHEBI:29108"/>
        <label>1</label>
    </ligand>
</feature>
<dbReference type="PROSITE" id="PS50873">
    <property type="entry name" value="PEROXIDASE_4"/>
    <property type="match status" value="1"/>
</dbReference>
<dbReference type="InterPro" id="IPR033905">
    <property type="entry name" value="Secretory_peroxidase"/>
</dbReference>
<evidence type="ECO:0000256" key="11">
    <source>
        <dbReference type="ARBA" id="ARBA00023157"/>
    </source>
</evidence>
<dbReference type="Gene3D" id="1.10.420.10">
    <property type="entry name" value="Peroxidase, domain 2"/>
    <property type="match status" value="1"/>
</dbReference>
<evidence type="ECO:0000313" key="19">
    <source>
        <dbReference type="EMBL" id="KAH7515010.1"/>
    </source>
</evidence>
<evidence type="ECO:0000256" key="10">
    <source>
        <dbReference type="ARBA" id="ARBA00023004"/>
    </source>
</evidence>
<evidence type="ECO:0000256" key="3">
    <source>
        <dbReference type="ARBA" id="ARBA00022525"/>
    </source>
</evidence>
<organism evidence="19 20">
    <name type="scientific">Ziziphus jujuba var. spinosa</name>
    <dbReference type="NCBI Taxonomy" id="714518"/>
    <lineage>
        <taxon>Eukaryota</taxon>
        <taxon>Viridiplantae</taxon>
        <taxon>Streptophyta</taxon>
        <taxon>Embryophyta</taxon>
        <taxon>Tracheophyta</taxon>
        <taxon>Spermatophyta</taxon>
        <taxon>Magnoliopsida</taxon>
        <taxon>eudicotyledons</taxon>
        <taxon>Gunneridae</taxon>
        <taxon>Pentapetalae</taxon>
        <taxon>rosids</taxon>
        <taxon>fabids</taxon>
        <taxon>Rosales</taxon>
        <taxon>Rhamnaceae</taxon>
        <taxon>Paliureae</taxon>
        <taxon>Ziziphus</taxon>
    </lineage>
</organism>
<evidence type="ECO:0000313" key="20">
    <source>
        <dbReference type="Proteomes" id="UP000813462"/>
    </source>
</evidence>
<dbReference type="GO" id="GO:0005576">
    <property type="term" value="C:extracellular region"/>
    <property type="evidence" value="ECO:0007669"/>
    <property type="project" value="UniProtKB-SubCell"/>
</dbReference>
<feature type="binding site" evidence="15">
    <location>
        <position position="48"/>
    </location>
    <ligand>
        <name>Ca(2+)</name>
        <dbReference type="ChEBI" id="CHEBI:29108"/>
        <label>1</label>
    </ligand>
</feature>
<dbReference type="PANTHER" id="PTHR31517:SF84">
    <property type="entry name" value="PEROXIDASE"/>
    <property type="match status" value="1"/>
</dbReference>
<feature type="disulfide bond" evidence="16">
    <location>
        <begin position="235"/>
        <end position="267"/>
    </location>
</feature>
<feature type="disulfide bond" evidence="16">
    <location>
        <begin position="98"/>
        <end position="357"/>
    </location>
</feature>
<keyword evidence="5 17" id="KW-0349">Heme</keyword>
<keyword evidence="7" id="KW-0732">Signal</keyword>
<feature type="binding site" evidence="15">
    <location>
        <position position="57"/>
    </location>
    <ligand>
        <name>Ca(2+)</name>
        <dbReference type="ChEBI" id="CHEBI:29108"/>
        <label>1</label>
    </ligand>
</feature>
<proteinExistence type="inferred from homology"/>
<dbReference type="InterPro" id="IPR000823">
    <property type="entry name" value="Peroxidase_pln"/>
</dbReference>
<comment type="function">
    <text evidence="17">Removal of H(2)O(2), oxidation of toxic reductants, biosynthesis and degradation of lignin, suberization, auxin catabolism, response to environmental stresses such as wounding, pathogen attack and oxidative stress.</text>
</comment>
<dbReference type="PRINTS" id="PR00458">
    <property type="entry name" value="PEROXIDASE"/>
</dbReference>
<evidence type="ECO:0000256" key="9">
    <source>
        <dbReference type="ARBA" id="ARBA00023002"/>
    </source>
</evidence>
<feature type="binding site" evidence="15">
    <location>
        <position position="55"/>
    </location>
    <ligand>
        <name>Ca(2+)</name>
        <dbReference type="ChEBI" id="CHEBI:29108"/>
        <label>1</label>
    </ligand>
</feature>
<comment type="subcellular location">
    <subcellularLocation>
        <location evidence="17">Secreted</location>
    </subcellularLocation>
</comment>
<comment type="caution">
    <text evidence="19">The sequence shown here is derived from an EMBL/GenBank/DDBJ whole genome shotgun (WGS) entry which is preliminary data.</text>
</comment>
<dbReference type="Gene3D" id="1.10.520.10">
    <property type="match status" value="2"/>
</dbReference>
<evidence type="ECO:0000256" key="7">
    <source>
        <dbReference type="ARBA" id="ARBA00022729"/>
    </source>
</evidence>
<feature type="binding site" evidence="15">
    <location>
        <position position="51"/>
    </location>
    <ligand>
        <name>Ca(2+)</name>
        <dbReference type="ChEBI" id="CHEBI:29108"/>
        <label>1</label>
    </ligand>
</feature>
<comment type="cofactor">
    <cofactor evidence="15 17">
        <name>heme b</name>
        <dbReference type="ChEBI" id="CHEBI:60344"/>
    </cofactor>
    <text evidence="15 17">Binds 1 heme b (iron(II)-protoporphyrin IX) group per subunit.</text>
</comment>
<keyword evidence="4 17" id="KW-0575">Peroxidase</keyword>
<dbReference type="GO" id="GO:0046872">
    <property type="term" value="F:metal ion binding"/>
    <property type="evidence" value="ECO:0007669"/>
    <property type="project" value="UniProtKB-UniRule"/>
</dbReference>
<evidence type="ECO:0000256" key="5">
    <source>
        <dbReference type="ARBA" id="ARBA00022617"/>
    </source>
</evidence>
<dbReference type="CDD" id="cd00693">
    <property type="entry name" value="secretory_peroxidase"/>
    <property type="match status" value="1"/>
</dbReference>
<dbReference type="SUPFAM" id="SSF48113">
    <property type="entry name" value="Heme-dependent peroxidases"/>
    <property type="match status" value="2"/>
</dbReference>
<keyword evidence="3 17" id="KW-0964">Secreted</keyword>
<accession>A0A978UJM9</accession>
<dbReference type="PANTHER" id="PTHR31517">
    <property type="match status" value="1"/>
</dbReference>
<dbReference type="EMBL" id="JAEACU010000011">
    <property type="protein sequence ID" value="KAH7515010.1"/>
    <property type="molecule type" value="Genomic_DNA"/>
</dbReference>
<dbReference type="PRINTS" id="PR00461">
    <property type="entry name" value="PLPEROXIDASE"/>
</dbReference>
<dbReference type="Proteomes" id="UP000813462">
    <property type="component" value="Unassembled WGS sequence"/>
</dbReference>
<evidence type="ECO:0000256" key="14">
    <source>
        <dbReference type="PIRSR" id="PIRSR600823-2"/>
    </source>
</evidence>
<feature type="disulfide bond" evidence="16">
    <location>
        <begin position="16"/>
        <end position="92"/>
    </location>
</feature>
<keyword evidence="11 16" id="KW-1015">Disulfide bond</keyword>
<dbReference type="GO" id="GO:0140825">
    <property type="term" value="F:lactoperoxidase activity"/>
    <property type="evidence" value="ECO:0007669"/>
    <property type="project" value="UniProtKB-EC"/>
</dbReference>
<keyword evidence="9 17" id="KW-0560">Oxidoreductase</keyword>
<feature type="binding site" description="axial binding residue" evidence="15">
    <location>
        <position position="228"/>
    </location>
    <ligand>
        <name>heme b</name>
        <dbReference type="ChEBI" id="CHEBI:60344"/>
    </ligand>
    <ligandPart>
        <name>Fe</name>
        <dbReference type="ChEBI" id="CHEBI:18248"/>
    </ligandPart>
</feature>
<evidence type="ECO:0000256" key="4">
    <source>
        <dbReference type="ARBA" id="ARBA00022559"/>
    </source>
</evidence>
<feature type="binding site" evidence="14">
    <location>
        <position position="198"/>
    </location>
    <ligand>
        <name>substrate</name>
    </ligand>
</feature>
<comment type="catalytic activity">
    <reaction evidence="1 17">
        <text>2 a phenolic donor + H2O2 = 2 a phenolic radical donor + 2 H2O</text>
        <dbReference type="Rhea" id="RHEA:56136"/>
        <dbReference type="ChEBI" id="CHEBI:15377"/>
        <dbReference type="ChEBI" id="CHEBI:16240"/>
        <dbReference type="ChEBI" id="CHEBI:139520"/>
        <dbReference type="ChEBI" id="CHEBI:139521"/>
        <dbReference type="EC" id="1.11.1.7"/>
    </reaction>
</comment>
<dbReference type="FunFam" id="1.10.420.10:FF:000010">
    <property type="entry name" value="Peroxidase"/>
    <property type="match status" value="1"/>
</dbReference>